<keyword evidence="10" id="KW-1185">Reference proteome</keyword>
<evidence type="ECO:0000256" key="2">
    <source>
        <dbReference type="ARBA" id="ARBA00022840"/>
    </source>
</evidence>
<dbReference type="RefSeq" id="WP_074539137.1">
    <property type="nucleotide sequence ID" value="NZ_FNBD01000011.1"/>
</dbReference>
<keyword evidence="4" id="KW-0238">DNA-binding</keyword>
<dbReference type="InterPro" id="IPR009057">
    <property type="entry name" value="Homeodomain-like_sf"/>
</dbReference>
<gene>
    <name evidence="9" type="ORF">SAMN04487992_1114</name>
</gene>
<evidence type="ECO:0000256" key="4">
    <source>
        <dbReference type="ARBA" id="ARBA00023125"/>
    </source>
</evidence>
<dbReference type="SUPFAM" id="SSF46689">
    <property type="entry name" value="Homeodomain-like"/>
    <property type="match status" value="1"/>
</dbReference>
<keyword evidence="1" id="KW-0547">Nucleotide-binding</keyword>
<dbReference type="AlphaFoldDB" id="A0A1G7JZ70"/>
<dbReference type="GO" id="GO:0005524">
    <property type="term" value="F:ATP binding"/>
    <property type="evidence" value="ECO:0007669"/>
    <property type="project" value="UniProtKB-KW"/>
</dbReference>
<dbReference type="PROSITE" id="PS00688">
    <property type="entry name" value="SIGMA54_INTERACT_3"/>
    <property type="match status" value="1"/>
</dbReference>
<reference evidence="10" key="1">
    <citation type="submission" date="2016-10" db="EMBL/GenBank/DDBJ databases">
        <authorList>
            <person name="Varghese N."/>
            <person name="Submissions S."/>
        </authorList>
    </citation>
    <scope>NUCLEOTIDE SEQUENCE [LARGE SCALE GENOMIC DNA]</scope>
    <source>
        <strain evidence="10">DSM 24729</strain>
    </source>
</reference>
<dbReference type="InterPro" id="IPR011006">
    <property type="entry name" value="CheY-like_superfamily"/>
</dbReference>
<feature type="domain" description="Sigma-54 factor interaction" evidence="7">
    <location>
        <begin position="336"/>
        <end position="561"/>
    </location>
</feature>
<dbReference type="PROSITE" id="PS50045">
    <property type="entry name" value="SIGMA54_INTERACT_4"/>
    <property type="match status" value="1"/>
</dbReference>
<dbReference type="Gene3D" id="3.40.50.300">
    <property type="entry name" value="P-loop containing nucleotide triphosphate hydrolases"/>
    <property type="match status" value="1"/>
</dbReference>
<dbReference type="InterPro" id="IPR002078">
    <property type="entry name" value="Sigma_54_int"/>
</dbReference>
<dbReference type="PANTHER" id="PTHR32071">
    <property type="entry name" value="TRANSCRIPTIONAL REGULATORY PROTEIN"/>
    <property type="match status" value="1"/>
</dbReference>
<evidence type="ECO:0000256" key="1">
    <source>
        <dbReference type="ARBA" id="ARBA00022741"/>
    </source>
</evidence>
<evidence type="ECO:0000313" key="9">
    <source>
        <dbReference type="EMBL" id="SDF30288.1"/>
    </source>
</evidence>
<proteinExistence type="predicted"/>
<feature type="modified residue" description="4-aspartylphosphate" evidence="6">
    <location>
        <position position="54"/>
    </location>
</feature>
<dbReference type="EMBL" id="FNBD01000011">
    <property type="protein sequence ID" value="SDF30288.1"/>
    <property type="molecule type" value="Genomic_DNA"/>
</dbReference>
<dbReference type="GO" id="GO:0016829">
    <property type="term" value="F:lyase activity"/>
    <property type="evidence" value="ECO:0007669"/>
    <property type="project" value="UniProtKB-KW"/>
</dbReference>
<dbReference type="InterPro" id="IPR002197">
    <property type="entry name" value="HTH_Fis"/>
</dbReference>
<dbReference type="FunFam" id="3.40.50.300:FF:000006">
    <property type="entry name" value="DNA-binding transcriptional regulator NtrC"/>
    <property type="match status" value="1"/>
</dbReference>
<dbReference type="eggNOG" id="COG2204">
    <property type="taxonomic scope" value="Bacteria"/>
</dbReference>
<dbReference type="PROSITE" id="PS00675">
    <property type="entry name" value="SIGMA54_INTERACT_1"/>
    <property type="match status" value="1"/>
</dbReference>
<dbReference type="InterPro" id="IPR025944">
    <property type="entry name" value="Sigma_54_int_dom_CS"/>
</dbReference>
<dbReference type="PROSITE" id="PS50110">
    <property type="entry name" value="RESPONSE_REGULATORY"/>
    <property type="match status" value="1"/>
</dbReference>
<evidence type="ECO:0000259" key="7">
    <source>
        <dbReference type="PROSITE" id="PS50045"/>
    </source>
</evidence>
<keyword evidence="3" id="KW-0805">Transcription regulation</keyword>
<evidence type="ECO:0000313" key="10">
    <source>
        <dbReference type="Proteomes" id="UP000182114"/>
    </source>
</evidence>
<keyword evidence="5" id="KW-0804">Transcription</keyword>
<dbReference type="InterPro" id="IPR058031">
    <property type="entry name" value="AAA_lid_NorR"/>
</dbReference>
<dbReference type="SMART" id="SM00448">
    <property type="entry name" value="REC"/>
    <property type="match status" value="1"/>
</dbReference>
<dbReference type="InterPro" id="IPR027417">
    <property type="entry name" value="P-loop_NTPase"/>
</dbReference>
<sequence length="647" mass="73567">MNLEILIVEDEFIVANDLSKTLQKKGYLVTGTVPSVEMAMISIEKKRPNIVLLDIRLRGKLSGIDLAKKLQKIGIPFIYLSANSNKTILDEAKKTKPYGFLVKPFRAKDVLVALEIAAYHHKHSFDYQHQLQSKIEKELSLITLNGTRWEDVFLDVAKAFQVTIPIDYLQIALRSLNTKKNKILGFYRTGHKEFQIIGINELENISNLSKNDLEKVFRDHESSHTTAIYENELLEDLVVKNSLVKLIVDSFHVQSLLEIPIVGDTDHLFTLSFYNKKEKLFGSELLWVLTNLSNRLRTIVLHLTESKLIEENFQEVIPEKRKPILKKKQSEEFNEIIGKSSALLNVFEAIKNVAPMRTSVLVMGESGTGKELIAKSIHKHSGRDHHPLVTVNCAAIPSDLIESILFGHEKGSFTGAAEKRIGKFEQANGGTLFLDEIGEMSLASQVKLLRVLQEKEIEKIGSNVTIPLDVRIIAATNRNLEEEVEAGRFRLDLYYRLHVFPINIPSLKERPEDIPLLVDFFISKFTSKQMRFSSRVLKKMMNYQWPGNIRELENYIERSILMSPHEIIDDLYAPLTKKTANFNVIEGAQILSLEEMEREFILKTLKSSHGKISGKGGAAELLNLPTSTLNSKIKKLGIRKKEIFSEE</sequence>
<feature type="domain" description="Response regulatory" evidence="8">
    <location>
        <begin position="4"/>
        <end position="118"/>
    </location>
</feature>
<dbReference type="InterPro" id="IPR025662">
    <property type="entry name" value="Sigma_54_int_dom_ATP-bd_1"/>
</dbReference>
<accession>A0A1G7JZ70</accession>
<dbReference type="Gene3D" id="3.40.50.2300">
    <property type="match status" value="1"/>
</dbReference>
<dbReference type="GO" id="GO:0006355">
    <property type="term" value="P:regulation of DNA-templated transcription"/>
    <property type="evidence" value="ECO:0007669"/>
    <property type="project" value="InterPro"/>
</dbReference>
<evidence type="ECO:0000256" key="6">
    <source>
        <dbReference type="PROSITE-ProRule" id="PRU00169"/>
    </source>
</evidence>
<dbReference type="CDD" id="cd17534">
    <property type="entry name" value="REC_DC-like"/>
    <property type="match status" value="1"/>
</dbReference>
<dbReference type="InterPro" id="IPR003593">
    <property type="entry name" value="AAA+_ATPase"/>
</dbReference>
<dbReference type="InterPro" id="IPR025943">
    <property type="entry name" value="Sigma_54_int_dom_ATP-bd_2"/>
</dbReference>
<dbReference type="Pfam" id="PF25601">
    <property type="entry name" value="AAA_lid_14"/>
    <property type="match status" value="1"/>
</dbReference>
<keyword evidence="2" id="KW-0067">ATP-binding</keyword>
<dbReference type="CDD" id="cd00009">
    <property type="entry name" value="AAA"/>
    <property type="match status" value="1"/>
</dbReference>
<protein>
    <submittedName>
        <fullName evidence="9">Formate hydrogenlyase transcriptional activator</fullName>
    </submittedName>
</protein>
<organism evidence="9 10">
    <name type="scientific">Cellulophaga baltica</name>
    <dbReference type="NCBI Taxonomy" id="76594"/>
    <lineage>
        <taxon>Bacteria</taxon>
        <taxon>Pseudomonadati</taxon>
        <taxon>Bacteroidota</taxon>
        <taxon>Flavobacteriia</taxon>
        <taxon>Flavobacteriales</taxon>
        <taxon>Flavobacteriaceae</taxon>
        <taxon>Cellulophaga</taxon>
    </lineage>
</organism>
<dbReference type="Gene3D" id="1.10.10.60">
    <property type="entry name" value="Homeodomain-like"/>
    <property type="match status" value="1"/>
</dbReference>
<dbReference type="SUPFAM" id="SSF52540">
    <property type="entry name" value="P-loop containing nucleoside triphosphate hydrolases"/>
    <property type="match status" value="1"/>
</dbReference>
<evidence type="ECO:0000259" key="8">
    <source>
        <dbReference type="PROSITE" id="PS50110"/>
    </source>
</evidence>
<dbReference type="Pfam" id="PF02954">
    <property type="entry name" value="HTH_8"/>
    <property type="match status" value="1"/>
</dbReference>
<dbReference type="Proteomes" id="UP000182114">
    <property type="component" value="Unassembled WGS sequence"/>
</dbReference>
<dbReference type="InterPro" id="IPR001789">
    <property type="entry name" value="Sig_transdc_resp-reg_receiver"/>
</dbReference>
<evidence type="ECO:0000256" key="3">
    <source>
        <dbReference type="ARBA" id="ARBA00023015"/>
    </source>
</evidence>
<name>A0A1G7JZ70_9FLAO</name>
<keyword evidence="6" id="KW-0597">Phosphoprotein</keyword>
<dbReference type="PROSITE" id="PS00676">
    <property type="entry name" value="SIGMA54_INTERACT_2"/>
    <property type="match status" value="1"/>
</dbReference>
<dbReference type="Pfam" id="PF00158">
    <property type="entry name" value="Sigma54_activat"/>
    <property type="match status" value="1"/>
</dbReference>
<evidence type="ECO:0000256" key="5">
    <source>
        <dbReference type="ARBA" id="ARBA00023163"/>
    </source>
</evidence>
<dbReference type="SUPFAM" id="SSF52172">
    <property type="entry name" value="CheY-like"/>
    <property type="match status" value="1"/>
</dbReference>
<dbReference type="Gene3D" id="1.10.8.60">
    <property type="match status" value="1"/>
</dbReference>
<dbReference type="SMART" id="SM00382">
    <property type="entry name" value="AAA"/>
    <property type="match status" value="1"/>
</dbReference>
<dbReference type="eggNOG" id="COG3829">
    <property type="taxonomic scope" value="Bacteria"/>
</dbReference>
<dbReference type="GO" id="GO:0000160">
    <property type="term" value="P:phosphorelay signal transduction system"/>
    <property type="evidence" value="ECO:0007669"/>
    <property type="project" value="InterPro"/>
</dbReference>
<dbReference type="Pfam" id="PF00072">
    <property type="entry name" value="Response_reg"/>
    <property type="match status" value="1"/>
</dbReference>
<keyword evidence="9" id="KW-0456">Lyase</keyword>
<dbReference type="GO" id="GO:0003677">
    <property type="term" value="F:DNA binding"/>
    <property type="evidence" value="ECO:0007669"/>
    <property type="project" value="UniProtKB-KW"/>
</dbReference>